<dbReference type="Gene3D" id="3.40.50.620">
    <property type="entry name" value="HUPs"/>
    <property type="match status" value="1"/>
</dbReference>
<keyword evidence="7 14" id="KW-0547">Nucleotide-binding</keyword>
<evidence type="ECO:0000256" key="6">
    <source>
        <dbReference type="ARBA" id="ARBA00022695"/>
    </source>
</evidence>
<dbReference type="Pfam" id="PF06574">
    <property type="entry name" value="FAD_syn"/>
    <property type="match status" value="1"/>
</dbReference>
<dbReference type="SMART" id="SM00904">
    <property type="entry name" value="Flavokinase"/>
    <property type="match status" value="1"/>
</dbReference>
<name>A0A9D2SFB6_9FIRM</name>
<evidence type="ECO:0000256" key="5">
    <source>
        <dbReference type="ARBA" id="ARBA00022679"/>
    </source>
</evidence>
<dbReference type="GO" id="GO:0006747">
    <property type="term" value="P:FAD biosynthetic process"/>
    <property type="evidence" value="ECO:0007669"/>
    <property type="project" value="UniProtKB-UniRule"/>
</dbReference>
<dbReference type="AlphaFoldDB" id="A0A9D2SFB6"/>
<evidence type="ECO:0000256" key="8">
    <source>
        <dbReference type="ARBA" id="ARBA00022777"/>
    </source>
</evidence>
<keyword evidence="3 14" id="KW-0285">Flavoprotein</keyword>
<proteinExistence type="inferred from homology"/>
<dbReference type="InterPro" id="IPR015864">
    <property type="entry name" value="FAD_synthase"/>
</dbReference>
<evidence type="ECO:0000256" key="12">
    <source>
        <dbReference type="ARBA" id="ARBA00047880"/>
    </source>
</evidence>
<reference evidence="16" key="1">
    <citation type="journal article" date="2021" name="PeerJ">
        <title>Extensive microbial diversity within the chicken gut microbiome revealed by metagenomics and culture.</title>
        <authorList>
            <person name="Gilroy R."/>
            <person name="Ravi A."/>
            <person name="Getino M."/>
            <person name="Pursley I."/>
            <person name="Horton D.L."/>
            <person name="Alikhan N.F."/>
            <person name="Baker D."/>
            <person name="Gharbi K."/>
            <person name="Hall N."/>
            <person name="Watson M."/>
            <person name="Adriaenssens E.M."/>
            <person name="Foster-Nyarko E."/>
            <person name="Jarju S."/>
            <person name="Secka A."/>
            <person name="Antonio M."/>
            <person name="Oren A."/>
            <person name="Chaudhuri R.R."/>
            <person name="La Ragione R."/>
            <person name="Hildebrand F."/>
            <person name="Pallen M.J."/>
        </authorList>
    </citation>
    <scope>NUCLEOTIDE SEQUENCE</scope>
    <source>
        <strain evidence="16">CHK185-1770</strain>
    </source>
</reference>
<evidence type="ECO:0000256" key="2">
    <source>
        <dbReference type="ARBA" id="ARBA00005201"/>
    </source>
</evidence>
<keyword evidence="5 14" id="KW-0808">Transferase</keyword>
<keyword evidence="6 14" id="KW-0548">Nucleotidyltransferase</keyword>
<dbReference type="GO" id="GO:0005524">
    <property type="term" value="F:ATP binding"/>
    <property type="evidence" value="ECO:0007669"/>
    <property type="project" value="UniProtKB-UniRule"/>
</dbReference>
<evidence type="ECO:0000256" key="4">
    <source>
        <dbReference type="ARBA" id="ARBA00022643"/>
    </source>
</evidence>
<dbReference type="NCBIfam" id="TIGR00083">
    <property type="entry name" value="ribF"/>
    <property type="match status" value="1"/>
</dbReference>
<keyword evidence="10 14" id="KW-0067">ATP-binding</keyword>
<dbReference type="SUPFAM" id="SSF82114">
    <property type="entry name" value="Riboflavin kinase-like"/>
    <property type="match status" value="1"/>
</dbReference>
<evidence type="ECO:0000313" key="17">
    <source>
        <dbReference type="Proteomes" id="UP000826793"/>
    </source>
</evidence>
<gene>
    <name evidence="16" type="primary">ribF</name>
    <name evidence="16" type="ORF">H9710_08690</name>
</gene>
<evidence type="ECO:0000256" key="1">
    <source>
        <dbReference type="ARBA" id="ARBA00004726"/>
    </source>
</evidence>
<dbReference type="EMBL" id="DWXG01000073">
    <property type="protein sequence ID" value="HJB98640.1"/>
    <property type="molecule type" value="Genomic_DNA"/>
</dbReference>
<comment type="pathway">
    <text evidence="2 14">Cofactor biosynthesis; FMN biosynthesis; FMN from riboflavin (ATP route): step 1/1.</text>
</comment>
<dbReference type="CDD" id="cd02064">
    <property type="entry name" value="FAD_synthetase_N"/>
    <property type="match status" value="1"/>
</dbReference>
<comment type="caution">
    <text evidence="16">The sequence shown here is derived from an EMBL/GenBank/DDBJ whole genome shotgun (WGS) entry which is preliminary data.</text>
</comment>
<sequence>MKIVRSLEEMGETAPSSLALGAFDGLHRGHMAVIRRACAPGEGGRRLQPAVFTFSRSPAGNSAVLTGRDKERLLEDAGVEVLYSLEFSQVKDWEAEAFVEQVLFETCAAQRLCCGEDFRFGRGARGDTALLQTLCDRRGVELTVVPPVKEGGEKVSSTRIRAAVEAGDISLANRLLGRPFGFSLEVIHGNHIGTGLGTPTINQAIPEGFVLPRFGVYASWCRVGGEYFYGVTNVGVKPTVGSDRVLAETWMPEFQGDLYGKRVRVFLLEFLRPEKKFGSLEELKAAIQTNGEQAKEVAAQVPPPYFPSRRQGRCAGESPA</sequence>
<dbReference type="GO" id="GO:0008531">
    <property type="term" value="F:riboflavin kinase activity"/>
    <property type="evidence" value="ECO:0007669"/>
    <property type="project" value="UniProtKB-UniRule"/>
</dbReference>
<reference evidence="16" key="2">
    <citation type="submission" date="2021-04" db="EMBL/GenBank/DDBJ databases">
        <authorList>
            <person name="Gilroy R."/>
        </authorList>
    </citation>
    <scope>NUCLEOTIDE SEQUENCE</scope>
    <source>
        <strain evidence="16">CHK185-1770</strain>
    </source>
</reference>
<dbReference type="PANTHER" id="PTHR22749:SF6">
    <property type="entry name" value="RIBOFLAVIN KINASE"/>
    <property type="match status" value="1"/>
</dbReference>
<dbReference type="InterPro" id="IPR002606">
    <property type="entry name" value="Riboflavin_kinase_bac"/>
</dbReference>
<dbReference type="Proteomes" id="UP000826793">
    <property type="component" value="Unassembled WGS sequence"/>
</dbReference>
<dbReference type="InterPro" id="IPR015865">
    <property type="entry name" value="Riboflavin_kinase_bac/euk"/>
</dbReference>
<dbReference type="Gene3D" id="2.40.30.30">
    <property type="entry name" value="Riboflavin kinase-like"/>
    <property type="match status" value="1"/>
</dbReference>
<comment type="pathway">
    <text evidence="1 14">Cofactor biosynthesis; FAD biosynthesis; FAD from FMN: step 1/1.</text>
</comment>
<dbReference type="Pfam" id="PF01687">
    <property type="entry name" value="Flavokinase"/>
    <property type="match status" value="1"/>
</dbReference>
<feature type="domain" description="Riboflavin kinase" evidence="15">
    <location>
        <begin position="175"/>
        <end position="299"/>
    </location>
</feature>
<evidence type="ECO:0000256" key="13">
    <source>
        <dbReference type="ARBA" id="ARBA00049494"/>
    </source>
</evidence>
<keyword evidence="11" id="KW-0511">Multifunctional enzyme</keyword>
<dbReference type="InterPro" id="IPR023468">
    <property type="entry name" value="Riboflavin_kinase"/>
</dbReference>
<dbReference type="InterPro" id="IPR014729">
    <property type="entry name" value="Rossmann-like_a/b/a_fold"/>
</dbReference>
<evidence type="ECO:0000256" key="9">
    <source>
        <dbReference type="ARBA" id="ARBA00022827"/>
    </source>
</evidence>
<protein>
    <recommendedName>
        <fullName evidence="14">Riboflavin biosynthesis protein</fullName>
    </recommendedName>
    <domain>
        <recommendedName>
            <fullName evidence="14">Riboflavin kinase</fullName>
            <ecNumber evidence="14">2.7.1.26</ecNumber>
        </recommendedName>
        <alternativeName>
            <fullName evidence="14">Flavokinase</fullName>
        </alternativeName>
    </domain>
    <domain>
        <recommendedName>
            <fullName evidence="14">FMN adenylyltransferase</fullName>
            <ecNumber evidence="14">2.7.7.2</ecNumber>
        </recommendedName>
        <alternativeName>
            <fullName evidence="14">FAD pyrophosphorylase</fullName>
        </alternativeName>
        <alternativeName>
            <fullName evidence="14">FAD synthase</fullName>
        </alternativeName>
    </domain>
</protein>
<comment type="similarity">
    <text evidence="14">Belongs to the ribF family.</text>
</comment>
<keyword evidence="8 14" id="KW-0418">Kinase</keyword>
<dbReference type="GO" id="GO:0009231">
    <property type="term" value="P:riboflavin biosynthetic process"/>
    <property type="evidence" value="ECO:0007669"/>
    <property type="project" value="InterPro"/>
</dbReference>
<organism evidence="16 17">
    <name type="scientific">Candidatus Acutalibacter pullicola</name>
    <dbReference type="NCBI Taxonomy" id="2838417"/>
    <lineage>
        <taxon>Bacteria</taxon>
        <taxon>Bacillati</taxon>
        <taxon>Bacillota</taxon>
        <taxon>Clostridia</taxon>
        <taxon>Eubacteriales</taxon>
        <taxon>Acutalibacteraceae</taxon>
        <taxon>Acutalibacter</taxon>
    </lineage>
</organism>
<evidence type="ECO:0000256" key="11">
    <source>
        <dbReference type="ARBA" id="ARBA00023268"/>
    </source>
</evidence>
<dbReference type="EC" id="2.7.1.26" evidence="14"/>
<evidence type="ECO:0000256" key="7">
    <source>
        <dbReference type="ARBA" id="ARBA00022741"/>
    </source>
</evidence>
<accession>A0A9D2SFB6</accession>
<keyword evidence="4 14" id="KW-0288">FMN</keyword>
<dbReference type="GO" id="GO:0009398">
    <property type="term" value="P:FMN biosynthetic process"/>
    <property type="evidence" value="ECO:0007669"/>
    <property type="project" value="UniProtKB-UniRule"/>
</dbReference>
<dbReference type="PANTHER" id="PTHR22749">
    <property type="entry name" value="RIBOFLAVIN KINASE/FMN ADENYLYLTRANSFERASE"/>
    <property type="match status" value="1"/>
</dbReference>
<comment type="catalytic activity">
    <reaction evidence="13 14">
        <text>FMN + ATP + H(+) = FAD + diphosphate</text>
        <dbReference type="Rhea" id="RHEA:17237"/>
        <dbReference type="ChEBI" id="CHEBI:15378"/>
        <dbReference type="ChEBI" id="CHEBI:30616"/>
        <dbReference type="ChEBI" id="CHEBI:33019"/>
        <dbReference type="ChEBI" id="CHEBI:57692"/>
        <dbReference type="ChEBI" id="CHEBI:58210"/>
        <dbReference type="EC" id="2.7.7.2"/>
    </reaction>
</comment>
<dbReference type="EC" id="2.7.7.2" evidence="14"/>
<dbReference type="PIRSF" id="PIRSF004491">
    <property type="entry name" value="FAD_Synth"/>
    <property type="match status" value="1"/>
</dbReference>
<evidence type="ECO:0000259" key="15">
    <source>
        <dbReference type="SMART" id="SM00904"/>
    </source>
</evidence>
<keyword evidence="9 14" id="KW-0274">FAD</keyword>
<dbReference type="GO" id="GO:0003919">
    <property type="term" value="F:FMN adenylyltransferase activity"/>
    <property type="evidence" value="ECO:0007669"/>
    <property type="project" value="UniProtKB-UniRule"/>
</dbReference>
<evidence type="ECO:0000256" key="14">
    <source>
        <dbReference type="PIRNR" id="PIRNR004491"/>
    </source>
</evidence>
<dbReference type="SUPFAM" id="SSF52374">
    <property type="entry name" value="Nucleotidylyl transferase"/>
    <property type="match status" value="1"/>
</dbReference>
<comment type="catalytic activity">
    <reaction evidence="12 14">
        <text>riboflavin + ATP = FMN + ADP + H(+)</text>
        <dbReference type="Rhea" id="RHEA:14357"/>
        <dbReference type="ChEBI" id="CHEBI:15378"/>
        <dbReference type="ChEBI" id="CHEBI:30616"/>
        <dbReference type="ChEBI" id="CHEBI:57986"/>
        <dbReference type="ChEBI" id="CHEBI:58210"/>
        <dbReference type="ChEBI" id="CHEBI:456216"/>
        <dbReference type="EC" id="2.7.1.26"/>
    </reaction>
</comment>
<dbReference type="InterPro" id="IPR023465">
    <property type="entry name" value="Riboflavin_kinase_dom_sf"/>
</dbReference>
<evidence type="ECO:0000256" key="3">
    <source>
        <dbReference type="ARBA" id="ARBA00022630"/>
    </source>
</evidence>
<evidence type="ECO:0000313" key="16">
    <source>
        <dbReference type="EMBL" id="HJB98640.1"/>
    </source>
</evidence>
<evidence type="ECO:0000256" key="10">
    <source>
        <dbReference type="ARBA" id="ARBA00022840"/>
    </source>
</evidence>